<dbReference type="EMBL" id="LBMM01001411">
    <property type="protein sequence ID" value="KMQ96374.1"/>
    <property type="molecule type" value="Genomic_DNA"/>
</dbReference>
<accession>A0A0J7L1K6</accession>
<feature type="coiled-coil region" evidence="1">
    <location>
        <begin position="244"/>
        <end position="271"/>
    </location>
</feature>
<comment type="caution">
    <text evidence="2">The sequence shown here is derived from an EMBL/GenBank/DDBJ whole genome shotgun (WGS) entry which is preliminary data.</text>
</comment>
<dbReference type="OrthoDB" id="76173at2759"/>
<dbReference type="AlphaFoldDB" id="A0A0J7L1K6"/>
<evidence type="ECO:0000256" key="1">
    <source>
        <dbReference type="SAM" id="Coils"/>
    </source>
</evidence>
<keyword evidence="1" id="KW-0175">Coiled coil</keyword>
<reference evidence="2 3" key="1">
    <citation type="submission" date="2015-04" db="EMBL/GenBank/DDBJ databases">
        <title>Lasius niger genome sequencing.</title>
        <authorList>
            <person name="Konorov E.A."/>
            <person name="Nikitin M.A."/>
            <person name="Kirill M.V."/>
            <person name="Chang P."/>
        </authorList>
    </citation>
    <scope>NUCLEOTIDE SEQUENCE [LARGE SCALE GENOMIC DNA]</scope>
    <source>
        <tissue evidence="2">Whole</tissue>
    </source>
</reference>
<sequence length="863" mass="98384">MHYQSYDDEEFEPRIIPKPITKLDCFAVPTVPEVSLIFEKPMVRNLNDGCNNSSPGRSMKPIRVLDNIDNTVERINSTSPILRSPNSYAAWREQNYTHEANSRNAMHVSPLCKNTRSCNHALQSDACIQKQQEQDKICDMQKREVNVRTNDGINEKCVKFICPDVGNSYNLNGETYLSPTNKKHLSCNSVQKAMFSISDHSTRMPNNGIPDTLKGIEHLQMPYAGYQQFHASNSNCNIDNNETVKTLLQLVNSQSEQIKNLQLQIDRLVRMQEESFRNRSTCSCSSSLANQVLKYPSINCYDTDLSSSLAQSQNKDVKKNENIQNTTSAIEKKDLKIFGDNNKLDTALLEQQSKKTFVEQKVSIGVMTSFEFTVQNSPFLLDSEIYEKKEVCKENNNINRRNAVNVHDTTEPVKRYKNTLTRKIGAAQLENIFEDSESYLSSNQQQSSNFNVNSSVRDSERQTLKESDICNAANTSESSKIYQYPPTDLNQKEMHKRVYMEENDNTNKQIQGTRKMFNASMNVECSPTGSMNCNKTHSNENDYIIINREKNTANMNANKYSTHNTHFPATDYYQNHRNKEYGTNTKQIKDVGDSMILSGGDLKILERPPPTPEPSIHVEMQEYTSDDESDTLKHTPKIGWTFYNNVLGQVNDILQNSSVMDDKNQNNAKIVRKVEQENDMETRTALNTVKAATLEQLRRLGISLTENNEYRESNSNNKTLDFDSSFYPRLDCQANMIHTTSVVNETNTSMHMKALALKYLSDEELADIALHKQESSSLKHLMVSNMQGTNMSLATMRYLERYKILPGKNNVQVENTDQPYGEVASKHDFKPATRKFPFVQTPGTTCPSRILDLSTLKRQPKLL</sequence>
<evidence type="ECO:0000313" key="2">
    <source>
        <dbReference type="EMBL" id="KMQ96374.1"/>
    </source>
</evidence>
<gene>
    <name evidence="2" type="ORF">RF55_3346</name>
</gene>
<proteinExistence type="predicted"/>
<dbReference type="STRING" id="67767.A0A0J7L1K6"/>
<name>A0A0J7L1K6_LASNI</name>
<dbReference type="PaxDb" id="67767-A0A0J7L1K6"/>
<evidence type="ECO:0000313" key="3">
    <source>
        <dbReference type="Proteomes" id="UP000036403"/>
    </source>
</evidence>
<organism evidence="2 3">
    <name type="scientific">Lasius niger</name>
    <name type="common">Black garden ant</name>
    <dbReference type="NCBI Taxonomy" id="67767"/>
    <lineage>
        <taxon>Eukaryota</taxon>
        <taxon>Metazoa</taxon>
        <taxon>Ecdysozoa</taxon>
        <taxon>Arthropoda</taxon>
        <taxon>Hexapoda</taxon>
        <taxon>Insecta</taxon>
        <taxon>Pterygota</taxon>
        <taxon>Neoptera</taxon>
        <taxon>Endopterygota</taxon>
        <taxon>Hymenoptera</taxon>
        <taxon>Apocrita</taxon>
        <taxon>Aculeata</taxon>
        <taxon>Formicoidea</taxon>
        <taxon>Formicidae</taxon>
        <taxon>Formicinae</taxon>
        <taxon>Lasius</taxon>
        <taxon>Lasius</taxon>
    </lineage>
</organism>
<protein>
    <submittedName>
        <fullName evidence="2">Leucine-rich repeat-containing protein</fullName>
    </submittedName>
</protein>
<keyword evidence="3" id="KW-1185">Reference proteome</keyword>
<dbReference type="Proteomes" id="UP000036403">
    <property type="component" value="Unassembled WGS sequence"/>
</dbReference>